<protein>
    <submittedName>
        <fullName evidence="2">Uncharacterized protein</fullName>
    </submittedName>
</protein>
<organism evidence="2 3">
    <name type="scientific">Paramuricea clavata</name>
    <name type="common">Red gorgonian</name>
    <name type="synonym">Violescent sea-whip</name>
    <dbReference type="NCBI Taxonomy" id="317549"/>
    <lineage>
        <taxon>Eukaryota</taxon>
        <taxon>Metazoa</taxon>
        <taxon>Cnidaria</taxon>
        <taxon>Anthozoa</taxon>
        <taxon>Octocorallia</taxon>
        <taxon>Malacalcyonacea</taxon>
        <taxon>Plexauridae</taxon>
        <taxon>Paramuricea</taxon>
    </lineage>
</organism>
<feature type="region of interest" description="Disordered" evidence="1">
    <location>
        <begin position="1"/>
        <end position="29"/>
    </location>
</feature>
<evidence type="ECO:0000313" key="2">
    <source>
        <dbReference type="EMBL" id="CAB4043125.1"/>
    </source>
</evidence>
<evidence type="ECO:0000313" key="3">
    <source>
        <dbReference type="Proteomes" id="UP001152795"/>
    </source>
</evidence>
<sequence>MASNFIDEDPSTSSVISLSSQPNSSSFQNSCTSLVSEIPVEGSFDVENVCPNSNVEGNVDINQSGNGWTRSLINLPAFEYAFIHEHLVENSETMPDNRPTGAHRHKKMGYRLFKENY</sequence>
<reference evidence="2" key="1">
    <citation type="submission" date="2020-04" db="EMBL/GenBank/DDBJ databases">
        <authorList>
            <person name="Alioto T."/>
            <person name="Alioto T."/>
            <person name="Gomez Garrido J."/>
        </authorList>
    </citation>
    <scope>NUCLEOTIDE SEQUENCE</scope>
    <source>
        <strain evidence="2">A484AB</strain>
    </source>
</reference>
<accession>A0A6S7KCJ1</accession>
<name>A0A6S7KCJ1_PARCT</name>
<dbReference type="AlphaFoldDB" id="A0A6S7KCJ1"/>
<feature type="compositionally biased region" description="Low complexity" evidence="1">
    <location>
        <begin position="13"/>
        <end position="29"/>
    </location>
</feature>
<dbReference type="Proteomes" id="UP001152795">
    <property type="component" value="Unassembled WGS sequence"/>
</dbReference>
<gene>
    <name evidence="2" type="ORF">PACLA_8A052564</name>
</gene>
<comment type="caution">
    <text evidence="2">The sequence shown here is derived from an EMBL/GenBank/DDBJ whole genome shotgun (WGS) entry which is preliminary data.</text>
</comment>
<feature type="compositionally biased region" description="Acidic residues" evidence="1">
    <location>
        <begin position="1"/>
        <end position="10"/>
    </location>
</feature>
<dbReference type="EMBL" id="CACRXK020031565">
    <property type="protein sequence ID" value="CAB4043125.1"/>
    <property type="molecule type" value="Genomic_DNA"/>
</dbReference>
<proteinExistence type="predicted"/>
<keyword evidence="3" id="KW-1185">Reference proteome</keyword>
<feature type="non-terminal residue" evidence="2">
    <location>
        <position position="117"/>
    </location>
</feature>
<evidence type="ECO:0000256" key="1">
    <source>
        <dbReference type="SAM" id="MobiDB-lite"/>
    </source>
</evidence>